<dbReference type="EMBL" id="AP026978">
    <property type="protein sequence ID" value="BDU00452.1"/>
    <property type="molecule type" value="Genomic_DNA"/>
</dbReference>
<name>A0ABN6U5C0_9NOCA</name>
<reference evidence="1 2" key="1">
    <citation type="submission" date="2022-11" db="EMBL/GenBank/DDBJ databases">
        <title>Genome Sequencing of Nocardia sp. ON39_IFM12276 and assembly.</title>
        <authorList>
            <person name="Shimojima M."/>
            <person name="Toyokawa M."/>
            <person name="Uesaka K."/>
        </authorList>
    </citation>
    <scope>NUCLEOTIDE SEQUENCE [LARGE SCALE GENOMIC DNA]</scope>
    <source>
        <strain evidence="1 2">IFM 12276</strain>
    </source>
</reference>
<organism evidence="1 2">
    <name type="scientific">Nocardia sputorum</name>
    <dbReference type="NCBI Taxonomy" id="2984338"/>
    <lineage>
        <taxon>Bacteria</taxon>
        <taxon>Bacillati</taxon>
        <taxon>Actinomycetota</taxon>
        <taxon>Actinomycetes</taxon>
        <taxon>Mycobacteriales</taxon>
        <taxon>Nocardiaceae</taxon>
        <taxon>Nocardia</taxon>
    </lineage>
</organism>
<gene>
    <name evidence="1" type="ORF">IFM12276_34800</name>
</gene>
<evidence type="ECO:0000313" key="2">
    <source>
        <dbReference type="Proteomes" id="UP001317870"/>
    </source>
</evidence>
<sequence>MSTEFYPAGWTTPHQLASQHSARFTFTVSAEEGSHFVRVAMRPDRGDVLTFRLQAGSGEPVELGEGQWVDVFEEGYPEPAGEASVTAEDNGLHLIEIQPNSTGLDWTLTIDNTDQNVVSVSAVAGDSEHATSVPWLHLVGERGFINPNLPPATVINSGTATLWIDEPIGAPLGMPDSPYVLRDRPSELKPGAVGSLEVECVIGFPTIAYPHGPPVITHQLQCNDTDPEHTLLTILLVEPELPHNKCHAPGCDCREYEPGGVWGDPTRCRNCGHDPHTHFGE</sequence>
<protein>
    <submittedName>
        <fullName evidence="1">Uncharacterized protein</fullName>
    </submittedName>
</protein>
<accession>A0ABN6U5C0</accession>
<dbReference type="Proteomes" id="UP001317870">
    <property type="component" value="Chromosome"/>
</dbReference>
<proteinExistence type="predicted"/>
<keyword evidence="2" id="KW-1185">Reference proteome</keyword>
<evidence type="ECO:0000313" key="1">
    <source>
        <dbReference type="EMBL" id="BDU00452.1"/>
    </source>
</evidence>
<dbReference type="RefSeq" id="WP_281873294.1">
    <property type="nucleotide sequence ID" value="NZ_AP026978.1"/>
</dbReference>